<proteinExistence type="predicted"/>
<feature type="transmembrane region" description="Helical" evidence="1">
    <location>
        <begin position="22"/>
        <end position="45"/>
    </location>
</feature>
<evidence type="ECO:0000313" key="2">
    <source>
        <dbReference type="EMBL" id="SEJ28862.1"/>
    </source>
</evidence>
<gene>
    <name evidence="2" type="ORF">SAMN05660742_105142</name>
</gene>
<keyword evidence="3" id="KW-1185">Reference proteome</keyword>
<organism evidence="2 3">
    <name type="scientific">Propionispira arboris</name>
    <dbReference type="NCBI Taxonomy" id="84035"/>
    <lineage>
        <taxon>Bacteria</taxon>
        <taxon>Bacillati</taxon>
        <taxon>Bacillota</taxon>
        <taxon>Negativicutes</taxon>
        <taxon>Selenomonadales</taxon>
        <taxon>Selenomonadaceae</taxon>
        <taxon>Propionispira</taxon>
    </lineage>
</organism>
<sequence>MVVLCYTFHSMSLNLYGFISQFYYTNMVVVHAIFIVINIEFSGLIGDYLSAKFEL</sequence>
<dbReference type="EMBL" id="FNZK01000005">
    <property type="protein sequence ID" value="SEJ28862.1"/>
    <property type="molecule type" value="Genomic_DNA"/>
</dbReference>
<reference evidence="2 3" key="1">
    <citation type="submission" date="2016-10" db="EMBL/GenBank/DDBJ databases">
        <authorList>
            <person name="de Groot N.N."/>
        </authorList>
    </citation>
    <scope>NUCLEOTIDE SEQUENCE [LARGE SCALE GENOMIC DNA]</scope>
    <source>
        <strain evidence="2 3">DSM 2179</strain>
    </source>
</reference>
<protein>
    <submittedName>
        <fullName evidence="2">Uncharacterized protein</fullName>
    </submittedName>
</protein>
<name>A0A1H6XVD7_9FIRM</name>
<keyword evidence="1" id="KW-1133">Transmembrane helix</keyword>
<evidence type="ECO:0000256" key="1">
    <source>
        <dbReference type="SAM" id="Phobius"/>
    </source>
</evidence>
<keyword evidence="1" id="KW-0472">Membrane</keyword>
<dbReference type="STRING" id="84035.SAMN05660742_105142"/>
<dbReference type="AlphaFoldDB" id="A0A1H6XVD7"/>
<accession>A0A1H6XVD7</accession>
<evidence type="ECO:0000313" key="3">
    <source>
        <dbReference type="Proteomes" id="UP000199662"/>
    </source>
</evidence>
<dbReference type="Proteomes" id="UP000199662">
    <property type="component" value="Unassembled WGS sequence"/>
</dbReference>
<keyword evidence="1" id="KW-0812">Transmembrane</keyword>